<feature type="compositionally biased region" description="Low complexity" evidence="1">
    <location>
        <begin position="53"/>
        <end position="64"/>
    </location>
</feature>
<comment type="caution">
    <text evidence="2">The sequence shown here is derived from an EMBL/GenBank/DDBJ whole genome shotgun (WGS) entry which is preliminary data.</text>
</comment>
<protein>
    <submittedName>
        <fullName evidence="2">Uncharacterized protein</fullName>
    </submittedName>
</protein>
<name>A0A498IKQ6_MALDO</name>
<dbReference type="EMBL" id="RDQH01000337">
    <property type="protein sequence ID" value="RXH82734.1"/>
    <property type="molecule type" value="Genomic_DNA"/>
</dbReference>
<proteinExistence type="predicted"/>
<evidence type="ECO:0000256" key="1">
    <source>
        <dbReference type="SAM" id="MobiDB-lite"/>
    </source>
</evidence>
<evidence type="ECO:0000313" key="2">
    <source>
        <dbReference type="EMBL" id="RXH82734.1"/>
    </source>
</evidence>
<keyword evidence="3" id="KW-1185">Reference proteome</keyword>
<sequence>MHHHRMSVVLPHYIDELWSLLPKEAKDDALLIDVTHTASSRFWARVCCRSTSPLLRSPSSSATSKEIELEIEQTEEG</sequence>
<dbReference type="Proteomes" id="UP000290289">
    <property type="component" value="Chromosome 11"/>
</dbReference>
<organism evidence="2 3">
    <name type="scientific">Malus domestica</name>
    <name type="common">Apple</name>
    <name type="synonym">Pyrus malus</name>
    <dbReference type="NCBI Taxonomy" id="3750"/>
    <lineage>
        <taxon>Eukaryota</taxon>
        <taxon>Viridiplantae</taxon>
        <taxon>Streptophyta</taxon>
        <taxon>Embryophyta</taxon>
        <taxon>Tracheophyta</taxon>
        <taxon>Spermatophyta</taxon>
        <taxon>Magnoliopsida</taxon>
        <taxon>eudicotyledons</taxon>
        <taxon>Gunneridae</taxon>
        <taxon>Pentapetalae</taxon>
        <taxon>rosids</taxon>
        <taxon>fabids</taxon>
        <taxon>Rosales</taxon>
        <taxon>Rosaceae</taxon>
        <taxon>Amygdaloideae</taxon>
        <taxon>Maleae</taxon>
        <taxon>Malus</taxon>
    </lineage>
</organism>
<feature type="region of interest" description="Disordered" evidence="1">
    <location>
        <begin position="53"/>
        <end position="77"/>
    </location>
</feature>
<accession>A0A498IKQ6</accession>
<gene>
    <name evidence="2" type="ORF">DVH24_003232</name>
</gene>
<reference evidence="2 3" key="1">
    <citation type="submission" date="2018-10" db="EMBL/GenBank/DDBJ databases">
        <title>A high-quality apple genome assembly.</title>
        <authorList>
            <person name="Hu J."/>
        </authorList>
    </citation>
    <scope>NUCLEOTIDE SEQUENCE [LARGE SCALE GENOMIC DNA]</scope>
    <source>
        <strain evidence="3">cv. HFTH1</strain>
        <tissue evidence="2">Young leaf</tissue>
    </source>
</reference>
<evidence type="ECO:0000313" key="3">
    <source>
        <dbReference type="Proteomes" id="UP000290289"/>
    </source>
</evidence>
<dbReference type="AlphaFoldDB" id="A0A498IKQ6"/>